<dbReference type="AlphaFoldDB" id="A0A9P7RNT6"/>
<proteinExistence type="predicted"/>
<evidence type="ECO:0000313" key="3">
    <source>
        <dbReference type="Proteomes" id="UP001049176"/>
    </source>
</evidence>
<organism evidence="2 3">
    <name type="scientific">Marasmius oreades</name>
    <name type="common">fairy-ring Marasmius</name>
    <dbReference type="NCBI Taxonomy" id="181124"/>
    <lineage>
        <taxon>Eukaryota</taxon>
        <taxon>Fungi</taxon>
        <taxon>Dikarya</taxon>
        <taxon>Basidiomycota</taxon>
        <taxon>Agaricomycotina</taxon>
        <taxon>Agaricomycetes</taxon>
        <taxon>Agaricomycetidae</taxon>
        <taxon>Agaricales</taxon>
        <taxon>Marasmiineae</taxon>
        <taxon>Marasmiaceae</taxon>
        <taxon>Marasmius</taxon>
    </lineage>
</organism>
<dbReference type="EMBL" id="CM032190">
    <property type="protein sequence ID" value="KAG7086892.1"/>
    <property type="molecule type" value="Genomic_DNA"/>
</dbReference>
<dbReference type="Proteomes" id="UP001049176">
    <property type="component" value="Chromosome 10"/>
</dbReference>
<reference evidence="2" key="1">
    <citation type="journal article" date="2021" name="Genome Biol. Evol.">
        <title>The assembled and annotated genome of the fairy-ring fungus Marasmius oreades.</title>
        <authorList>
            <person name="Hiltunen M."/>
            <person name="Ament-Velasquez S.L."/>
            <person name="Johannesson H."/>
        </authorList>
    </citation>
    <scope>NUCLEOTIDE SEQUENCE</scope>
    <source>
        <strain evidence="2">03SP1</strain>
    </source>
</reference>
<sequence length="100" mass="11227">MNDGRMAVSNTRPPHDLAKPLFSFDLVPPYKQKQAFVWLAQAFRVFSTLNVPPGKGLRNVISSLWSLTVLLIFLFPGQLSIVVLELTPSDIYYPPSEAHD</sequence>
<gene>
    <name evidence="2" type="ORF">E1B28_002812</name>
</gene>
<name>A0A9P7RNT6_9AGAR</name>
<keyword evidence="1" id="KW-1133">Transmembrane helix</keyword>
<evidence type="ECO:0000313" key="2">
    <source>
        <dbReference type="EMBL" id="KAG7086892.1"/>
    </source>
</evidence>
<keyword evidence="1" id="KW-0472">Membrane</keyword>
<dbReference type="GeneID" id="66071888"/>
<evidence type="ECO:0000256" key="1">
    <source>
        <dbReference type="SAM" id="Phobius"/>
    </source>
</evidence>
<keyword evidence="3" id="KW-1185">Reference proteome</keyword>
<keyword evidence="1" id="KW-0812">Transmembrane</keyword>
<accession>A0A9P7RNT6</accession>
<comment type="caution">
    <text evidence="2">The sequence shown here is derived from an EMBL/GenBank/DDBJ whole genome shotgun (WGS) entry which is preliminary data.</text>
</comment>
<feature type="transmembrane region" description="Helical" evidence="1">
    <location>
        <begin position="64"/>
        <end position="84"/>
    </location>
</feature>
<protein>
    <submittedName>
        <fullName evidence="2">Uncharacterized protein</fullName>
    </submittedName>
</protein>
<dbReference type="RefSeq" id="XP_043003363.1">
    <property type="nucleotide sequence ID" value="XM_043159757.1"/>
</dbReference>
<dbReference type="KEGG" id="more:E1B28_002812"/>